<keyword evidence="12" id="KW-1185">Reference proteome</keyword>
<dbReference type="AlphaFoldDB" id="A0A7Y0E303"/>
<dbReference type="PANTHER" id="PTHR43047:SF72">
    <property type="entry name" value="OSMOSENSING HISTIDINE PROTEIN KINASE SLN1"/>
    <property type="match status" value="1"/>
</dbReference>
<dbReference type="PANTHER" id="PTHR43047">
    <property type="entry name" value="TWO-COMPONENT HISTIDINE PROTEIN KINASE"/>
    <property type="match status" value="1"/>
</dbReference>
<dbReference type="RefSeq" id="WP_169625944.1">
    <property type="nucleotide sequence ID" value="NZ_JABBNT010000004.1"/>
</dbReference>
<dbReference type="Gene3D" id="1.10.287.130">
    <property type="match status" value="1"/>
</dbReference>
<keyword evidence="7" id="KW-0175">Coiled coil</keyword>
<dbReference type="InterPro" id="IPR036890">
    <property type="entry name" value="HATPase_C_sf"/>
</dbReference>
<evidence type="ECO:0000256" key="2">
    <source>
        <dbReference type="ARBA" id="ARBA00004370"/>
    </source>
</evidence>
<reference evidence="11 12" key="1">
    <citation type="submission" date="2020-04" db="EMBL/GenBank/DDBJ databases">
        <title>Rhodospirillaceae bacterium KN72 isolated from deep sea.</title>
        <authorList>
            <person name="Zhang D.-C."/>
        </authorList>
    </citation>
    <scope>NUCLEOTIDE SEQUENCE [LARGE SCALE GENOMIC DNA]</scope>
    <source>
        <strain evidence="11 12">KN72</strain>
    </source>
</reference>
<dbReference type="InterPro" id="IPR003660">
    <property type="entry name" value="HAMP_dom"/>
</dbReference>
<keyword evidence="8" id="KW-0472">Membrane</keyword>
<dbReference type="EMBL" id="JABBNT010000004">
    <property type="protein sequence ID" value="NMM45556.1"/>
    <property type="molecule type" value="Genomic_DNA"/>
</dbReference>
<dbReference type="CDD" id="cd00082">
    <property type="entry name" value="HisKA"/>
    <property type="match status" value="1"/>
</dbReference>
<comment type="catalytic activity">
    <reaction evidence="1">
        <text>ATP + protein L-histidine = ADP + protein N-phospho-L-histidine.</text>
        <dbReference type="EC" id="2.7.13.3"/>
    </reaction>
</comment>
<evidence type="ECO:0000256" key="8">
    <source>
        <dbReference type="SAM" id="Phobius"/>
    </source>
</evidence>
<proteinExistence type="predicted"/>
<dbReference type="SUPFAM" id="SSF55874">
    <property type="entry name" value="ATPase domain of HSP90 chaperone/DNA topoisomerase II/histidine kinase"/>
    <property type="match status" value="1"/>
</dbReference>
<gene>
    <name evidence="11" type="ORF">HH303_13760</name>
</gene>
<dbReference type="InterPro" id="IPR004358">
    <property type="entry name" value="Sig_transdc_His_kin-like_C"/>
</dbReference>
<dbReference type="InterPro" id="IPR005467">
    <property type="entry name" value="His_kinase_dom"/>
</dbReference>
<keyword evidence="8" id="KW-1133">Transmembrane helix</keyword>
<evidence type="ECO:0000313" key="11">
    <source>
        <dbReference type="EMBL" id="NMM45556.1"/>
    </source>
</evidence>
<evidence type="ECO:0000256" key="3">
    <source>
        <dbReference type="ARBA" id="ARBA00012438"/>
    </source>
</evidence>
<evidence type="ECO:0000259" key="10">
    <source>
        <dbReference type="PROSITE" id="PS50885"/>
    </source>
</evidence>
<dbReference type="PROSITE" id="PS50885">
    <property type="entry name" value="HAMP"/>
    <property type="match status" value="1"/>
</dbReference>
<keyword evidence="8" id="KW-0812">Transmembrane</keyword>
<dbReference type="Pfam" id="PF00512">
    <property type="entry name" value="HisKA"/>
    <property type="match status" value="1"/>
</dbReference>
<evidence type="ECO:0000313" key="12">
    <source>
        <dbReference type="Proteomes" id="UP000539372"/>
    </source>
</evidence>
<dbReference type="InterPro" id="IPR003661">
    <property type="entry name" value="HisK_dim/P_dom"/>
</dbReference>
<dbReference type="EC" id="2.7.13.3" evidence="3"/>
<feature type="coiled-coil region" evidence="7">
    <location>
        <begin position="386"/>
        <end position="413"/>
    </location>
</feature>
<dbReference type="GO" id="GO:0009927">
    <property type="term" value="F:histidine phosphotransfer kinase activity"/>
    <property type="evidence" value="ECO:0007669"/>
    <property type="project" value="TreeGrafter"/>
</dbReference>
<keyword evidence="5" id="KW-0808">Transferase</keyword>
<protein>
    <recommendedName>
        <fullName evidence="3">histidine kinase</fullName>
        <ecNumber evidence="3">2.7.13.3</ecNumber>
    </recommendedName>
</protein>
<sequence>MRWSLISVRLIAAISLLGLVTSGALLAALISFDDMREGYDRIATRTVPQLILASRIGQTAQAIASTAPALSSVTTAFQKQAVNHRISDQVTLLDGFLEELGAYADMNKDVALLIVEIRTSRDALVENLTELDKTVQTRIQLEERVGKSYSDARNVLERLQELHLEVLDWGRVQNKGDDAIRLTVDWFGPMQRVMASILAIPTITADTLVEIAYDASRETIDQIPDPASLIASDDDAAFLKTAESLANDANWLLDGERGIFNLARKRLSMLWRQEGLLSANKLLANRFVGSVADLTLSLREDTLADSLTFADIAQSRWTLLISVMVFSLSAVILLSIYARYQIVKRLTALRQALIARVGGRSEPIPTAGADEIADIGQAAVFFTEALVEREKRLRIAKEEAETLARQADAANRSKSLFLANMSHELRTPLNAIIGFSELISTGYGNPTRSAEYATDINESGRHLLEIINQLLDYSKVEAGERELVIRPLDIAQEFGILRKLVQIQLQRRNLDLVTEIPDNATLLADRVAFRQILLNLLSNACKFAFEETAIRVTATLNGPLVELRVIDKGIGIAPDHMERVMQPFHQESGGYDSNTGGTGLGLAIVESLMGLQNGTIRLESEKNVGTTVILTFPRHADAHLREATAEDAIISAGD</sequence>
<keyword evidence="6" id="KW-0418">Kinase</keyword>
<dbReference type="Pfam" id="PF02518">
    <property type="entry name" value="HATPase_c"/>
    <property type="match status" value="1"/>
</dbReference>
<evidence type="ECO:0000256" key="5">
    <source>
        <dbReference type="ARBA" id="ARBA00022679"/>
    </source>
</evidence>
<dbReference type="PROSITE" id="PS50109">
    <property type="entry name" value="HIS_KIN"/>
    <property type="match status" value="1"/>
</dbReference>
<dbReference type="PRINTS" id="PR00344">
    <property type="entry name" value="BCTRLSENSOR"/>
</dbReference>
<dbReference type="SMART" id="SM00388">
    <property type="entry name" value="HisKA"/>
    <property type="match status" value="1"/>
</dbReference>
<dbReference type="InterPro" id="IPR036097">
    <property type="entry name" value="HisK_dim/P_sf"/>
</dbReference>
<name>A0A7Y0E303_9PROT</name>
<evidence type="ECO:0000256" key="6">
    <source>
        <dbReference type="ARBA" id="ARBA00022777"/>
    </source>
</evidence>
<dbReference type="GO" id="GO:0000155">
    <property type="term" value="F:phosphorelay sensor kinase activity"/>
    <property type="evidence" value="ECO:0007669"/>
    <property type="project" value="InterPro"/>
</dbReference>
<feature type="domain" description="HAMP" evidence="10">
    <location>
        <begin position="340"/>
        <end position="391"/>
    </location>
</feature>
<evidence type="ECO:0000256" key="4">
    <source>
        <dbReference type="ARBA" id="ARBA00022553"/>
    </source>
</evidence>
<evidence type="ECO:0000259" key="9">
    <source>
        <dbReference type="PROSITE" id="PS50109"/>
    </source>
</evidence>
<dbReference type="GO" id="GO:0005886">
    <property type="term" value="C:plasma membrane"/>
    <property type="evidence" value="ECO:0007669"/>
    <property type="project" value="TreeGrafter"/>
</dbReference>
<dbReference type="Gene3D" id="6.10.340.10">
    <property type="match status" value="1"/>
</dbReference>
<accession>A0A7Y0E303</accession>
<evidence type="ECO:0000256" key="7">
    <source>
        <dbReference type="SAM" id="Coils"/>
    </source>
</evidence>
<feature type="transmembrane region" description="Helical" evidence="8">
    <location>
        <begin position="317"/>
        <end position="340"/>
    </location>
</feature>
<dbReference type="Pfam" id="PF21689">
    <property type="entry name" value="TorS_sensor_domain"/>
    <property type="match status" value="1"/>
</dbReference>
<dbReference type="Gene3D" id="3.30.565.10">
    <property type="entry name" value="Histidine kinase-like ATPase, C-terminal domain"/>
    <property type="match status" value="1"/>
</dbReference>
<dbReference type="Proteomes" id="UP000539372">
    <property type="component" value="Unassembled WGS sequence"/>
</dbReference>
<dbReference type="Gene3D" id="1.20.58.920">
    <property type="match status" value="1"/>
</dbReference>
<dbReference type="InterPro" id="IPR003594">
    <property type="entry name" value="HATPase_dom"/>
</dbReference>
<comment type="caution">
    <text evidence="11">The sequence shown here is derived from an EMBL/GenBank/DDBJ whole genome shotgun (WGS) entry which is preliminary data.</text>
</comment>
<evidence type="ECO:0000256" key="1">
    <source>
        <dbReference type="ARBA" id="ARBA00000085"/>
    </source>
</evidence>
<feature type="domain" description="Histidine kinase" evidence="9">
    <location>
        <begin position="420"/>
        <end position="636"/>
    </location>
</feature>
<dbReference type="SMART" id="SM00387">
    <property type="entry name" value="HATPase_c"/>
    <property type="match status" value="1"/>
</dbReference>
<dbReference type="SUPFAM" id="SSF47384">
    <property type="entry name" value="Homodimeric domain of signal transducing histidine kinase"/>
    <property type="match status" value="1"/>
</dbReference>
<dbReference type="InterPro" id="IPR038188">
    <property type="entry name" value="TorS_sensor_sf"/>
</dbReference>
<keyword evidence="4" id="KW-0597">Phosphoprotein</keyword>
<comment type="subcellular location">
    <subcellularLocation>
        <location evidence="2">Membrane</location>
    </subcellularLocation>
</comment>
<organism evidence="11 12">
    <name type="scientific">Pacificispira spongiicola</name>
    <dbReference type="NCBI Taxonomy" id="2729598"/>
    <lineage>
        <taxon>Bacteria</taxon>
        <taxon>Pseudomonadati</taxon>
        <taxon>Pseudomonadota</taxon>
        <taxon>Alphaproteobacteria</taxon>
        <taxon>Rhodospirillales</taxon>
        <taxon>Rhodospirillaceae</taxon>
        <taxon>Pacificispira</taxon>
    </lineage>
</organism>